<organism evidence="3 4">
    <name type="scientific">Virgibacillus natechei</name>
    <dbReference type="NCBI Taxonomy" id="1216297"/>
    <lineage>
        <taxon>Bacteria</taxon>
        <taxon>Bacillati</taxon>
        <taxon>Bacillota</taxon>
        <taxon>Bacilli</taxon>
        <taxon>Bacillales</taxon>
        <taxon>Bacillaceae</taxon>
        <taxon>Virgibacillus</taxon>
    </lineage>
</organism>
<dbReference type="InterPro" id="IPR004995">
    <property type="entry name" value="Spore_Ger"/>
</dbReference>
<evidence type="ECO:0000256" key="1">
    <source>
        <dbReference type="ARBA" id="ARBA00023136"/>
    </source>
</evidence>
<proteinExistence type="predicted"/>
<dbReference type="Proteomes" id="UP001519345">
    <property type="component" value="Unassembled WGS sequence"/>
</dbReference>
<protein>
    <recommendedName>
        <fullName evidence="5">Spore germination protein</fullName>
    </recommendedName>
</protein>
<feature type="region of interest" description="Disordered" evidence="2">
    <location>
        <begin position="1"/>
        <end position="21"/>
    </location>
</feature>
<evidence type="ECO:0000313" key="4">
    <source>
        <dbReference type="Proteomes" id="UP001519345"/>
    </source>
</evidence>
<evidence type="ECO:0008006" key="5">
    <source>
        <dbReference type="Google" id="ProtNLM"/>
    </source>
</evidence>
<keyword evidence="4" id="KW-1185">Reference proteome</keyword>
<feature type="compositionally biased region" description="Basic and acidic residues" evidence="2">
    <location>
        <begin position="8"/>
        <end position="18"/>
    </location>
</feature>
<dbReference type="Pfam" id="PF03323">
    <property type="entry name" value="GerA"/>
    <property type="match status" value="1"/>
</dbReference>
<dbReference type="RefSeq" id="WP_319962142.1">
    <property type="nucleotide sequence ID" value="NZ_JBHTJK010000005.1"/>
</dbReference>
<sequence>MRFKRRRVNESKPNEKSLHGNLQENIDEVKSGLGNSSDIMIRELYIHKDHQQKAGILYTDGLVDSEALRDLLNALSVFTSSNGSVSQDSIRQNIVEVLKYESLSAGNIEYIHYMNDLSSSVLKGSTVILIDGHTTGLSVSTEGGEKTSSY</sequence>
<comment type="caution">
    <text evidence="3">The sequence shown here is derived from an EMBL/GenBank/DDBJ whole genome shotgun (WGS) entry which is preliminary data.</text>
</comment>
<gene>
    <name evidence="3" type="ORF">J2Z83_001273</name>
</gene>
<accession>A0ABS4IEX3</accession>
<keyword evidence="1" id="KW-0472">Membrane</keyword>
<evidence type="ECO:0000256" key="2">
    <source>
        <dbReference type="SAM" id="MobiDB-lite"/>
    </source>
</evidence>
<evidence type="ECO:0000313" key="3">
    <source>
        <dbReference type="EMBL" id="MBP1969170.1"/>
    </source>
</evidence>
<reference evidence="3 4" key="1">
    <citation type="submission" date="2021-03" db="EMBL/GenBank/DDBJ databases">
        <title>Genomic Encyclopedia of Type Strains, Phase IV (KMG-IV): sequencing the most valuable type-strain genomes for metagenomic binning, comparative biology and taxonomic classification.</title>
        <authorList>
            <person name="Goeker M."/>
        </authorList>
    </citation>
    <scope>NUCLEOTIDE SEQUENCE [LARGE SCALE GENOMIC DNA]</scope>
    <source>
        <strain evidence="3 4">DSM 25609</strain>
    </source>
</reference>
<dbReference type="EMBL" id="JAGGKX010000004">
    <property type="protein sequence ID" value="MBP1969170.1"/>
    <property type="molecule type" value="Genomic_DNA"/>
</dbReference>
<name>A0ABS4IEX3_9BACI</name>